<dbReference type="EMBL" id="VLLL01000005">
    <property type="protein sequence ID" value="TWJ14755.1"/>
    <property type="molecule type" value="Genomic_DNA"/>
</dbReference>
<evidence type="ECO:0000259" key="2">
    <source>
        <dbReference type="Pfam" id="PF01326"/>
    </source>
</evidence>
<dbReference type="GO" id="GO:0016301">
    <property type="term" value="F:kinase activity"/>
    <property type="evidence" value="ECO:0007669"/>
    <property type="project" value="UniProtKB-KW"/>
</dbReference>
<dbReference type="Proteomes" id="UP000321617">
    <property type="component" value="Unassembled WGS sequence"/>
</dbReference>
<proteinExistence type="predicted"/>
<evidence type="ECO:0000259" key="1">
    <source>
        <dbReference type="Pfam" id="PF00391"/>
    </source>
</evidence>
<accession>A0A562VA63</accession>
<dbReference type="SUPFAM" id="SSF56059">
    <property type="entry name" value="Glutathione synthetase ATP-binding domain-like"/>
    <property type="match status" value="1"/>
</dbReference>
<dbReference type="InterPro" id="IPR051549">
    <property type="entry name" value="PEP_Utilizing_Enz"/>
</dbReference>
<dbReference type="AlphaFoldDB" id="A0A562VA63"/>
<dbReference type="Gene3D" id="3.30.1490.20">
    <property type="entry name" value="ATP-grasp fold, A domain"/>
    <property type="match status" value="2"/>
</dbReference>
<feature type="domain" description="PEP-utilising enzyme mobile" evidence="1">
    <location>
        <begin position="303"/>
        <end position="373"/>
    </location>
</feature>
<dbReference type="PANTHER" id="PTHR43615">
    <property type="entry name" value="PHOSPHOENOLPYRUVATE SYNTHASE-RELATED"/>
    <property type="match status" value="1"/>
</dbReference>
<protein>
    <submittedName>
        <fullName evidence="3">Pyruvate,water dikinase</fullName>
    </submittedName>
</protein>
<dbReference type="OrthoDB" id="9765468at2"/>
<dbReference type="GO" id="GO:0005524">
    <property type="term" value="F:ATP binding"/>
    <property type="evidence" value="ECO:0007669"/>
    <property type="project" value="InterPro"/>
</dbReference>
<gene>
    <name evidence="3" type="ORF">LX16_0445</name>
</gene>
<dbReference type="InterPro" id="IPR036637">
    <property type="entry name" value="Phosphohistidine_dom_sf"/>
</dbReference>
<dbReference type="Pfam" id="PF01326">
    <property type="entry name" value="PPDK_N"/>
    <property type="match status" value="1"/>
</dbReference>
<dbReference type="RefSeq" id="WP_147132322.1">
    <property type="nucleotide sequence ID" value="NZ_BAABIJ010000001.1"/>
</dbReference>
<dbReference type="PANTHER" id="PTHR43615:SF1">
    <property type="entry name" value="PPDK_N DOMAIN-CONTAINING PROTEIN"/>
    <property type="match status" value="1"/>
</dbReference>
<keyword evidence="3" id="KW-0808">Transferase</keyword>
<dbReference type="Gene3D" id="3.50.30.10">
    <property type="entry name" value="Phosphohistidine domain"/>
    <property type="match status" value="1"/>
</dbReference>
<name>A0A562VA63_9ACTN</name>
<sequence length="378" mass="38958">MLTPLSQTTRARCGGKAATLATLMNADVPVPDGFVVPFDARTDAVADRIAESLARLGDPPVAVRSSALDEDTEGASAAGQYESSLGVRGVRAVCEAIAACRESAHTARVAQYRRHTGGTPAASGMAVLVQRLVDADVSGVMFTPRDPTDVTRIEASWGLGESVVRGAVDPDSYEVAPDGTTRFLLGGKAVRIDANGSGATATRPVTAELRHARALHDDDLARLVALGRRVADVVGAPQDIEWAVVDGEQWILQSRPVTAPLPALPVDAPTGSATTLTGAPGSRGTVTATARVVRGRDDFPAVSPGDVVVCPYTDPAWTPLFTVASAVVTETGGVLSHAAIVAREYGIPAVLGVTGATTRIRTDDRVTVDGAAGTVTVL</sequence>
<dbReference type="Gene3D" id="3.30.470.20">
    <property type="entry name" value="ATP-grasp fold, B domain"/>
    <property type="match status" value="1"/>
</dbReference>
<dbReference type="InterPro" id="IPR008279">
    <property type="entry name" value="PEP-util_enz_mobile_dom"/>
</dbReference>
<keyword evidence="3" id="KW-0418">Kinase</keyword>
<keyword evidence="3" id="KW-0670">Pyruvate</keyword>
<comment type="caution">
    <text evidence="3">The sequence shown here is derived from an EMBL/GenBank/DDBJ whole genome shotgun (WGS) entry which is preliminary data.</text>
</comment>
<dbReference type="InterPro" id="IPR013815">
    <property type="entry name" value="ATP_grasp_subdomain_1"/>
</dbReference>
<dbReference type="InterPro" id="IPR002192">
    <property type="entry name" value="PPDK_AMP/ATP-bd"/>
</dbReference>
<keyword evidence="4" id="KW-1185">Reference proteome</keyword>
<dbReference type="SUPFAM" id="SSF52009">
    <property type="entry name" value="Phosphohistidine domain"/>
    <property type="match status" value="1"/>
</dbReference>
<evidence type="ECO:0000313" key="4">
    <source>
        <dbReference type="Proteomes" id="UP000321617"/>
    </source>
</evidence>
<organism evidence="3 4">
    <name type="scientific">Stackebrandtia albiflava</name>
    <dbReference type="NCBI Taxonomy" id="406432"/>
    <lineage>
        <taxon>Bacteria</taxon>
        <taxon>Bacillati</taxon>
        <taxon>Actinomycetota</taxon>
        <taxon>Actinomycetes</taxon>
        <taxon>Glycomycetales</taxon>
        <taxon>Glycomycetaceae</taxon>
        <taxon>Stackebrandtia</taxon>
    </lineage>
</organism>
<feature type="domain" description="Pyruvate phosphate dikinase AMP/ATP-binding" evidence="2">
    <location>
        <begin position="44"/>
        <end position="258"/>
    </location>
</feature>
<dbReference type="Pfam" id="PF00391">
    <property type="entry name" value="PEP-utilizers"/>
    <property type="match status" value="1"/>
</dbReference>
<evidence type="ECO:0000313" key="3">
    <source>
        <dbReference type="EMBL" id="TWJ14755.1"/>
    </source>
</evidence>
<reference evidence="3 4" key="1">
    <citation type="journal article" date="2013" name="Stand. Genomic Sci.">
        <title>Genomic Encyclopedia of Type Strains, Phase I: The one thousand microbial genomes (KMG-I) project.</title>
        <authorList>
            <person name="Kyrpides N.C."/>
            <person name="Woyke T."/>
            <person name="Eisen J.A."/>
            <person name="Garrity G."/>
            <person name="Lilburn T.G."/>
            <person name="Beck B.J."/>
            <person name="Whitman W.B."/>
            <person name="Hugenholtz P."/>
            <person name="Klenk H.P."/>
        </authorList>
    </citation>
    <scope>NUCLEOTIDE SEQUENCE [LARGE SCALE GENOMIC DNA]</scope>
    <source>
        <strain evidence="3 4">DSM 45044</strain>
    </source>
</reference>